<dbReference type="AlphaFoldDB" id="A0A067TDV3"/>
<accession>A0A067TDV3</accession>
<sequence length="237" mass="26924">MAPTNMSLFDTVSTTIAGISTTPERRQLPGDFTVPLRDCFVAFKFRYAVMCDLIDMLNSSSNTNFSLYHGPIQPEENELQLWQRDGDIQAIFPMANMIQGPTGTESAQFYTMVTFVQFLAPRMSSPRTIARRSLRRPAAPTPVTVPTHAAPQWVMPPRQKIPPFKKRPARTVHEIVHHYLRIDMNNPYFPDELEEEVGWKRKRGYEDDGYDSERPSKRPALFLAALGAGLVLNHMLG</sequence>
<keyword evidence="2" id="KW-1185">Reference proteome</keyword>
<gene>
    <name evidence="1" type="ORF">GALMADRAFT_139183</name>
</gene>
<dbReference type="Proteomes" id="UP000027222">
    <property type="component" value="Unassembled WGS sequence"/>
</dbReference>
<evidence type="ECO:0000313" key="2">
    <source>
        <dbReference type="Proteomes" id="UP000027222"/>
    </source>
</evidence>
<evidence type="ECO:0000313" key="1">
    <source>
        <dbReference type="EMBL" id="KDR77168.1"/>
    </source>
</evidence>
<reference evidence="2" key="1">
    <citation type="journal article" date="2014" name="Proc. Natl. Acad. Sci. U.S.A.">
        <title>Extensive sampling of basidiomycete genomes demonstrates inadequacy of the white-rot/brown-rot paradigm for wood decay fungi.</title>
        <authorList>
            <person name="Riley R."/>
            <person name="Salamov A.A."/>
            <person name="Brown D.W."/>
            <person name="Nagy L.G."/>
            <person name="Floudas D."/>
            <person name="Held B.W."/>
            <person name="Levasseur A."/>
            <person name="Lombard V."/>
            <person name="Morin E."/>
            <person name="Otillar R."/>
            <person name="Lindquist E.A."/>
            <person name="Sun H."/>
            <person name="LaButti K.M."/>
            <person name="Schmutz J."/>
            <person name="Jabbour D."/>
            <person name="Luo H."/>
            <person name="Baker S.E."/>
            <person name="Pisabarro A.G."/>
            <person name="Walton J.D."/>
            <person name="Blanchette R.A."/>
            <person name="Henrissat B."/>
            <person name="Martin F."/>
            <person name="Cullen D."/>
            <person name="Hibbett D.S."/>
            <person name="Grigoriev I.V."/>
        </authorList>
    </citation>
    <scope>NUCLEOTIDE SEQUENCE [LARGE SCALE GENOMIC DNA]</scope>
    <source>
        <strain evidence="2">CBS 339.88</strain>
    </source>
</reference>
<organism evidence="1 2">
    <name type="scientific">Galerina marginata (strain CBS 339.88)</name>
    <dbReference type="NCBI Taxonomy" id="685588"/>
    <lineage>
        <taxon>Eukaryota</taxon>
        <taxon>Fungi</taxon>
        <taxon>Dikarya</taxon>
        <taxon>Basidiomycota</taxon>
        <taxon>Agaricomycotina</taxon>
        <taxon>Agaricomycetes</taxon>
        <taxon>Agaricomycetidae</taxon>
        <taxon>Agaricales</taxon>
        <taxon>Agaricineae</taxon>
        <taxon>Strophariaceae</taxon>
        <taxon>Galerina</taxon>
    </lineage>
</organism>
<name>A0A067TDV3_GALM3</name>
<dbReference type="HOGENOM" id="CLU_1170696_0_0_1"/>
<proteinExistence type="predicted"/>
<dbReference type="EMBL" id="KL142377">
    <property type="protein sequence ID" value="KDR77168.1"/>
    <property type="molecule type" value="Genomic_DNA"/>
</dbReference>
<protein>
    <submittedName>
        <fullName evidence="1">Uncharacterized protein</fullName>
    </submittedName>
</protein>